<dbReference type="Proteomes" id="UP000657918">
    <property type="component" value="Chromosome 4"/>
</dbReference>
<dbReference type="EMBL" id="JADGMS010000004">
    <property type="protein sequence ID" value="KAF9684880.1"/>
    <property type="molecule type" value="Genomic_DNA"/>
</dbReference>
<comment type="caution">
    <text evidence="1">The sequence shown here is derived from an EMBL/GenBank/DDBJ whole genome shotgun (WGS) entry which is preliminary data.</text>
</comment>
<keyword evidence="2" id="KW-1185">Reference proteome</keyword>
<organism evidence="1 2">
    <name type="scientific">Salix dunnii</name>
    <dbReference type="NCBI Taxonomy" id="1413687"/>
    <lineage>
        <taxon>Eukaryota</taxon>
        <taxon>Viridiplantae</taxon>
        <taxon>Streptophyta</taxon>
        <taxon>Embryophyta</taxon>
        <taxon>Tracheophyta</taxon>
        <taxon>Spermatophyta</taxon>
        <taxon>Magnoliopsida</taxon>
        <taxon>eudicotyledons</taxon>
        <taxon>Gunneridae</taxon>
        <taxon>Pentapetalae</taxon>
        <taxon>rosids</taxon>
        <taxon>fabids</taxon>
        <taxon>Malpighiales</taxon>
        <taxon>Salicaceae</taxon>
        <taxon>Saliceae</taxon>
        <taxon>Salix</taxon>
    </lineage>
</organism>
<dbReference type="AlphaFoldDB" id="A0A835KC67"/>
<accession>A0A835KC67</accession>
<evidence type="ECO:0000313" key="1">
    <source>
        <dbReference type="EMBL" id="KAF9684880.1"/>
    </source>
</evidence>
<gene>
    <name evidence="1" type="ORF">SADUNF_Sadunf04G0164600</name>
</gene>
<protein>
    <submittedName>
        <fullName evidence="1">Uncharacterized protein</fullName>
    </submittedName>
</protein>
<evidence type="ECO:0000313" key="2">
    <source>
        <dbReference type="Proteomes" id="UP000657918"/>
    </source>
</evidence>
<proteinExistence type="predicted"/>
<sequence>MLPAILSRFTFHYTPQEAILPSMQRHNLLSLSGDSVFTIIRYKNLKRTCLENLKRNGSIEKSRVVLSIRISYPFSPLSRPEQHPRRTIDVFQQSLKEPVPAPKKINKAENARDRLLNKNSTEPEIPSASILQPANQVSPRVPQSTSMGICHRPERVLSFLLKCLGELLVSFDDRANSSFYSCQNNIITAFYFQMYRLLNKISGEPKIPSASILQPARPPSLSTNTICSFDIFASKSFAQAEPLLDNK</sequence>
<name>A0A835KC67_9ROSI</name>
<reference evidence="1 2" key="1">
    <citation type="submission" date="2020-10" db="EMBL/GenBank/DDBJ databases">
        <title>Plant Genome Project.</title>
        <authorList>
            <person name="Zhang R.-G."/>
        </authorList>
    </citation>
    <scope>NUCLEOTIDE SEQUENCE [LARGE SCALE GENOMIC DNA]</scope>
    <source>
        <strain evidence="1">FAFU-HL-1</strain>
        <tissue evidence="1">Leaf</tissue>
    </source>
</reference>